<name>A0A2P8G7N2_9BACT</name>
<sequence length="47" mass="5658">MTAFELLQKLVKLLRLYWKNRDKSSIHYQNKKGAITDTLLLNYLIVY</sequence>
<dbReference type="AlphaFoldDB" id="A0A2P8G7N2"/>
<proteinExistence type="predicted"/>
<evidence type="ECO:0000313" key="2">
    <source>
        <dbReference type="Proteomes" id="UP000240978"/>
    </source>
</evidence>
<accession>A0A2P8G7N2</accession>
<gene>
    <name evidence="1" type="ORF">CLV42_106315</name>
</gene>
<protein>
    <submittedName>
        <fullName evidence="1">Uncharacterized protein</fullName>
    </submittedName>
</protein>
<dbReference type="EMBL" id="PYGK01000006">
    <property type="protein sequence ID" value="PSL29979.1"/>
    <property type="molecule type" value="Genomic_DNA"/>
</dbReference>
<dbReference type="Proteomes" id="UP000240978">
    <property type="component" value="Unassembled WGS sequence"/>
</dbReference>
<evidence type="ECO:0000313" key="1">
    <source>
        <dbReference type="EMBL" id="PSL29979.1"/>
    </source>
</evidence>
<keyword evidence="2" id="KW-1185">Reference proteome</keyword>
<comment type="caution">
    <text evidence="1">The sequence shown here is derived from an EMBL/GenBank/DDBJ whole genome shotgun (WGS) entry which is preliminary data.</text>
</comment>
<organism evidence="1 2">
    <name type="scientific">Chitinophaga ginsengisoli</name>
    <dbReference type="NCBI Taxonomy" id="363837"/>
    <lineage>
        <taxon>Bacteria</taxon>
        <taxon>Pseudomonadati</taxon>
        <taxon>Bacteroidota</taxon>
        <taxon>Chitinophagia</taxon>
        <taxon>Chitinophagales</taxon>
        <taxon>Chitinophagaceae</taxon>
        <taxon>Chitinophaga</taxon>
    </lineage>
</organism>
<reference evidence="1 2" key="1">
    <citation type="submission" date="2018-03" db="EMBL/GenBank/DDBJ databases">
        <title>Genomic Encyclopedia of Archaeal and Bacterial Type Strains, Phase II (KMG-II): from individual species to whole genera.</title>
        <authorList>
            <person name="Goeker M."/>
        </authorList>
    </citation>
    <scope>NUCLEOTIDE SEQUENCE [LARGE SCALE GENOMIC DNA]</scope>
    <source>
        <strain evidence="1 2">DSM 18107</strain>
    </source>
</reference>